<dbReference type="InterPro" id="IPR008949">
    <property type="entry name" value="Isoprenoid_synthase_dom_sf"/>
</dbReference>
<evidence type="ECO:0000313" key="10">
    <source>
        <dbReference type="EMBL" id="QJA42383.1"/>
    </source>
</evidence>
<dbReference type="PANTHER" id="PTHR31225">
    <property type="entry name" value="OS04G0344100 PROTEIN-RELATED"/>
    <property type="match status" value="1"/>
</dbReference>
<dbReference type="InterPro" id="IPR034741">
    <property type="entry name" value="Terpene_cyclase-like_1_C"/>
</dbReference>
<evidence type="ECO:0000259" key="9">
    <source>
        <dbReference type="Pfam" id="PF03936"/>
    </source>
</evidence>
<dbReference type="OMA" id="ECYKFNE"/>
<dbReference type="GO" id="GO:0000287">
    <property type="term" value="F:magnesium ion binding"/>
    <property type="evidence" value="ECO:0007669"/>
    <property type="project" value="InterPro"/>
</dbReference>
<comment type="similarity">
    <text evidence="4">Belongs to the terpene synthase family.</text>
</comment>
<evidence type="ECO:0000256" key="5">
    <source>
        <dbReference type="ARBA" id="ARBA00011245"/>
    </source>
</evidence>
<dbReference type="InterPro" id="IPR050148">
    <property type="entry name" value="Terpene_synthase-like"/>
</dbReference>
<sequence length="549" mass="63303">MAARKDIGANKETCGAFEPCLWGDFFVNYTPTSSQRSEEWMRERSEQLKGEVCRKFEVGKAMSVADAVRLVDTLERLGIDNHFVKEVEKALEGVHDEELDFGSSNDLHVVALRFRLLRQHGFWVSADVFDKFRDDTGSFNVNLSNDPRGLLSLYNAAHMAVPGETILDDAIAFTRRHLEAAKGKLTSPIKEQVSRALEIPLPRFMRQLETMHYITEYEKEEPHDIMMLELAKINLNLLRSVHLKELKDLSLWWRDLYDSVKLTYCRDRIVESYFYSFGVFHGEESSAARIILTKVFGLLVLIDDTFDVRATFEESQMLDDALQRWDESTVSLLPQYLRMFYIKTLSNFNEIEDTLEPHEKYRMDYVKKEYKLQSKNSIQQAKWFNENCTPSFKEHLDVSLMATGLPLLFFTALMSAGQVISNEAFEWALDMPDMFYANIEVGRFLNDIASYKQGKCEKDVASTVECYMREYGTTGEEAVAAITGMVEHAWRRINKAGIEVKPAVEPVVQCLLNTTRVLEAYYLHGRDGLTYGRDLKELITFLFLKDVHV</sequence>
<dbReference type="InterPro" id="IPR005630">
    <property type="entry name" value="Terpene_synthase_metal-bd"/>
</dbReference>
<dbReference type="SFLD" id="SFLDG01019">
    <property type="entry name" value="Terpene_Cyclase_Like_1_C_Termi"/>
    <property type="match status" value="1"/>
</dbReference>
<reference evidence="11 12" key="1">
    <citation type="submission" date="2019-03" db="EMBL/GenBank/DDBJ databases">
        <title>WGS assembly of Setaria viridis.</title>
        <authorList>
            <person name="Huang P."/>
            <person name="Jenkins J."/>
            <person name="Grimwood J."/>
            <person name="Barry K."/>
            <person name="Healey A."/>
            <person name="Mamidi S."/>
            <person name="Sreedasyam A."/>
            <person name="Shu S."/>
            <person name="Feldman M."/>
            <person name="Wu J."/>
            <person name="Yu Y."/>
            <person name="Chen C."/>
            <person name="Johnson J."/>
            <person name="Rokhsar D."/>
            <person name="Baxter I."/>
            <person name="Schmutz J."/>
            <person name="Brutnell T."/>
            <person name="Kellogg E."/>
        </authorList>
    </citation>
    <scope>NUCLEOTIDE SEQUENCE [LARGE SCALE GENOMIC DNA]</scope>
    <source>
        <strain evidence="12">cv. A10</strain>
    </source>
</reference>
<evidence type="ECO:0000256" key="2">
    <source>
        <dbReference type="ARBA" id="ARBA00001946"/>
    </source>
</evidence>
<evidence type="ECO:0000256" key="7">
    <source>
        <dbReference type="ARBA" id="ARBA00022723"/>
    </source>
</evidence>
<dbReference type="CDD" id="cd00684">
    <property type="entry name" value="Terpene_cyclase_plant_C1"/>
    <property type="match status" value="1"/>
</dbReference>
<dbReference type="EMBL" id="MN251722">
    <property type="protein sequence ID" value="QJA42383.1"/>
    <property type="molecule type" value="mRNA"/>
</dbReference>
<organism evidence="11 12">
    <name type="scientific">Setaria viridis</name>
    <name type="common">Green bristlegrass</name>
    <name type="synonym">Setaria italica subsp. viridis</name>
    <dbReference type="NCBI Taxonomy" id="4556"/>
    <lineage>
        <taxon>Eukaryota</taxon>
        <taxon>Viridiplantae</taxon>
        <taxon>Streptophyta</taxon>
        <taxon>Embryophyta</taxon>
        <taxon>Tracheophyta</taxon>
        <taxon>Spermatophyta</taxon>
        <taxon>Magnoliopsida</taxon>
        <taxon>Liliopsida</taxon>
        <taxon>Poales</taxon>
        <taxon>Poaceae</taxon>
        <taxon>PACMAD clade</taxon>
        <taxon>Panicoideae</taxon>
        <taxon>Panicodae</taxon>
        <taxon>Paniceae</taxon>
        <taxon>Cenchrinae</taxon>
        <taxon>Setaria</taxon>
    </lineage>
</organism>
<keyword evidence="12" id="KW-1185">Reference proteome</keyword>
<comment type="cofactor">
    <cofactor evidence="2">
        <name>Mg(2+)</name>
        <dbReference type="ChEBI" id="CHEBI:18420"/>
    </cofactor>
</comment>
<comment type="subcellular location">
    <subcellularLocation>
        <location evidence="3">Cytoplasm</location>
    </subcellularLocation>
</comment>
<evidence type="ECO:0000256" key="4">
    <source>
        <dbReference type="ARBA" id="ARBA00006333"/>
    </source>
</evidence>
<dbReference type="GO" id="GO:0016102">
    <property type="term" value="P:diterpenoid biosynthetic process"/>
    <property type="evidence" value="ECO:0007669"/>
    <property type="project" value="InterPro"/>
</dbReference>
<gene>
    <name evidence="11" type="ORF">SEVIR_8G200351v2</name>
</gene>
<evidence type="ECO:0000256" key="3">
    <source>
        <dbReference type="ARBA" id="ARBA00004496"/>
    </source>
</evidence>
<dbReference type="Pfam" id="PF01397">
    <property type="entry name" value="Terpene_synth"/>
    <property type="match status" value="1"/>
</dbReference>
<dbReference type="AlphaFoldDB" id="A0A4V6D394"/>
<proteinExistence type="evidence at transcript level"/>
<reference evidence="10" key="2">
    <citation type="journal article" date="2020" name="Plant J.">
        <title>The foxtail millet (Setaria italica) terpene synthase gene family.</title>
        <authorList>
            <person name="Karunanithi P.S."/>
            <person name="Berrios D.I."/>
            <person name="Wang S."/>
            <person name="Davis J."/>
            <person name="Shen T."/>
            <person name="Fiehn O."/>
            <person name="Maloof J.N."/>
            <person name="Zerbe P."/>
        </authorList>
    </citation>
    <scope>NUCLEOTIDE SEQUENCE</scope>
</reference>
<evidence type="ECO:0000256" key="6">
    <source>
        <dbReference type="ARBA" id="ARBA00022490"/>
    </source>
</evidence>
<dbReference type="GO" id="GO:0005737">
    <property type="term" value="C:cytoplasm"/>
    <property type="evidence" value="ECO:0007669"/>
    <property type="project" value="UniProtKB-SubCell"/>
</dbReference>
<evidence type="ECO:0000259" key="8">
    <source>
        <dbReference type="Pfam" id="PF01397"/>
    </source>
</evidence>
<feature type="domain" description="Terpene synthase metal-binding" evidence="9">
    <location>
        <begin position="255"/>
        <end position="491"/>
    </location>
</feature>
<evidence type="ECO:0000313" key="11">
    <source>
        <dbReference type="EMBL" id="TKW01766.1"/>
    </source>
</evidence>
<dbReference type="Gene3D" id="1.10.600.10">
    <property type="entry name" value="Farnesyl Diphosphate Synthase"/>
    <property type="match status" value="1"/>
</dbReference>
<dbReference type="SUPFAM" id="SSF48239">
    <property type="entry name" value="Terpenoid cyclases/Protein prenyltransferases"/>
    <property type="match status" value="1"/>
</dbReference>
<dbReference type="Gramene" id="TKW01766">
    <property type="protein sequence ID" value="TKW01766"/>
    <property type="gene ID" value="SEVIR_8G200351v2"/>
</dbReference>
<dbReference type="EMBL" id="CM016559">
    <property type="protein sequence ID" value="TKW01766.1"/>
    <property type="molecule type" value="Genomic_DNA"/>
</dbReference>
<evidence type="ECO:0000313" key="12">
    <source>
        <dbReference type="Proteomes" id="UP000298652"/>
    </source>
</evidence>
<comment type="subunit">
    <text evidence="5">Monomer.</text>
</comment>
<protein>
    <submittedName>
        <fullName evidence="10">Terpene synthase TPS34</fullName>
    </submittedName>
</protein>
<dbReference type="SUPFAM" id="SSF48576">
    <property type="entry name" value="Terpenoid synthases"/>
    <property type="match status" value="1"/>
</dbReference>
<dbReference type="Proteomes" id="UP000298652">
    <property type="component" value="Chromosome 8"/>
</dbReference>
<dbReference type="InterPro" id="IPR001906">
    <property type="entry name" value="Terpene_synth_N"/>
</dbReference>
<dbReference type="InterPro" id="IPR044814">
    <property type="entry name" value="Terpene_cyclase_plant_C1"/>
</dbReference>
<keyword evidence="6" id="KW-0963">Cytoplasm</keyword>
<dbReference type="PANTHER" id="PTHR31225:SF109">
    <property type="entry name" value="EUDESMANEDIOL SYNTHASE"/>
    <property type="match status" value="1"/>
</dbReference>
<dbReference type="InterPro" id="IPR008930">
    <property type="entry name" value="Terpenoid_cyclase/PrenylTrfase"/>
</dbReference>
<evidence type="ECO:0000256" key="1">
    <source>
        <dbReference type="ARBA" id="ARBA00001936"/>
    </source>
</evidence>
<feature type="domain" description="Terpene synthase N-terminal" evidence="8">
    <location>
        <begin position="21"/>
        <end position="197"/>
    </location>
</feature>
<dbReference type="GO" id="GO:0010333">
    <property type="term" value="F:terpene synthase activity"/>
    <property type="evidence" value="ECO:0007669"/>
    <property type="project" value="InterPro"/>
</dbReference>
<dbReference type="InterPro" id="IPR036965">
    <property type="entry name" value="Terpene_synth_N_sf"/>
</dbReference>
<comment type="cofactor">
    <cofactor evidence="1">
        <name>Mn(2+)</name>
        <dbReference type="ChEBI" id="CHEBI:29035"/>
    </cofactor>
</comment>
<dbReference type="FunFam" id="1.50.10.130:FF:000006">
    <property type="entry name" value="Terpene synthase 7"/>
    <property type="match status" value="1"/>
</dbReference>
<accession>A0A4V6D394</accession>
<dbReference type="Pfam" id="PF03936">
    <property type="entry name" value="Terpene_synth_C"/>
    <property type="match status" value="1"/>
</dbReference>
<keyword evidence="7" id="KW-0479">Metal-binding</keyword>
<dbReference type="SFLD" id="SFLDS00005">
    <property type="entry name" value="Isoprenoid_Synthase_Type_I"/>
    <property type="match status" value="1"/>
</dbReference>
<dbReference type="Gene3D" id="1.50.10.130">
    <property type="entry name" value="Terpene synthase, N-terminal domain"/>
    <property type="match status" value="1"/>
</dbReference>
<name>A0A4V6D394_SETVI</name>